<dbReference type="Pfam" id="PF08240">
    <property type="entry name" value="ADH_N"/>
    <property type="match status" value="1"/>
</dbReference>
<evidence type="ECO:0000313" key="2">
    <source>
        <dbReference type="EMBL" id="KAJ3168787.1"/>
    </source>
</evidence>
<dbReference type="AlphaFoldDB" id="A0AAD5XJ92"/>
<dbReference type="InterPro" id="IPR036291">
    <property type="entry name" value="NAD(P)-bd_dom_sf"/>
</dbReference>
<reference evidence="2" key="1">
    <citation type="submission" date="2020-05" db="EMBL/GenBank/DDBJ databases">
        <title>Phylogenomic resolution of chytrid fungi.</title>
        <authorList>
            <person name="Stajich J.E."/>
            <person name="Amses K."/>
            <person name="Simmons R."/>
            <person name="Seto K."/>
            <person name="Myers J."/>
            <person name="Bonds A."/>
            <person name="Quandt C.A."/>
            <person name="Barry K."/>
            <person name="Liu P."/>
            <person name="Grigoriev I."/>
            <person name="Longcore J.E."/>
            <person name="James T.Y."/>
        </authorList>
    </citation>
    <scope>NUCLEOTIDE SEQUENCE</scope>
    <source>
        <strain evidence="2">JEL0379</strain>
    </source>
</reference>
<dbReference type="EMBL" id="JADGJQ010000114">
    <property type="protein sequence ID" value="KAJ3168787.1"/>
    <property type="molecule type" value="Genomic_DNA"/>
</dbReference>
<dbReference type="PANTHER" id="PTHR45348">
    <property type="entry name" value="HYPOTHETICAL OXIDOREDUCTASE (EUROFUNG)"/>
    <property type="match status" value="1"/>
</dbReference>
<accession>A0AAD5XJ92</accession>
<evidence type="ECO:0000313" key="3">
    <source>
        <dbReference type="Proteomes" id="UP001212152"/>
    </source>
</evidence>
<dbReference type="SUPFAM" id="SSF50129">
    <property type="entry name" value="GroES-like"/>
    <property type="match status" value="1"/>
</dbReference>
<feature type="domain" description="Enoyl reductase (ER)" evidence="1">
    <location>
        <begin position="17"/>
        <end position="345"/>
    </location>
</feature>
<dbReference type="CDD" id="cd08249">
    <property type="entry name" value="enoyl_reductase_like"/>
    <property type="match status" value="1"/>
</dbReference>
<dbReference type="InterPro" id="IPR020843">
    <property type="entry name" value="ER"/>
</dbReference>
<organism evidence="2 3">
    <name type="scientific">Geranomyces variabilis</name>
    <dbReference type="NCBI Taxonomy" id="109894"/>
    <lineage>
        <taxon>Eukaryota</taxon>
        <taxon>Fungi</taxon>
        <taxon>Fungi incertae sedis</taxon>
        <taxon>Chytridiomycota</taxon>
        <taxon>Chytridiomycota incertae sedis</taxon>
        <taxon>Chytridiomycetes</taxon>
        <taxon>Spizellomycetales</taxon>
        <taxon>Powellomycetaceae</taxon>
        <taxon>Geranomyces</taxon>
    </lineage>
</organism>
<dbReference type="Proteomes" id="UP001212152">
    <property type="component" value="Unassembled WGS sequence"/>
</dbReference>
<dbReference type="SUPFAM" id="SSF51735">
    <property type="entry name" value="NAD(P)-binding Rossmann-fold domains"/>
    <property type="match status" value="1"/>
</dbReference>
<dbReference type="Gene3D" id="3.90.180.10">
    <property type="entry name" value="Medium-chain alcohol dehydrogenases, catalytic domain"/>
    <property type="match status" value="1"/>
</dbReference>
<comment type="caution">
    <text evidence="2">The sequence shown here is derived from an EMBL/GenBank/DDBJ whole genome shotgun (WGS) entry which is preliminary data.</text>
</comment>
<name>A0AAD5XJ92_9FUNG</name>
<dbReference type="InterPro" id="IPR013154">
    <property type="entry name" value="ADH-like_N"/>
</dbReference>
<keyword evidence="3" id="KW-1185">Reference proteome</keyword>
<dbReference type="GO" id="GO:0016651">
    <property type="term" value="F:oxidoreductase activity, acting on NAD(P)H"/>
    <property type="evidence" value="ECO:0007669"/>
    <property type="project" value="InterPro"/>
</dbReference>
<dbReference type="SMART" id="SM00829">
    <property type="entry name" value="PKS_ER"/>
    <property type="match status" value="1"/>
</dbReference>
<dbReference type="Gene3D" id="3.40.50.720">
    <property type="entry name" value="NAD(P)-binding Rossmann-like Domain"/>
    <property type="match status" value="1"/>
</dbReference>
<dbReference type="InterPro" id="IPR013149">
    <property type="entry name" value="ADH-like_C"/>
</dbReference>
<dbReference type="InterPro" id="IPR011032">
    <property type="entry name" value="GroES-like_sf"/>
</dbReference>
<dbReference type="InterPro" id="IPR047122">
    <property type="entry name" value="Trans-enoyl_RdTase-like"/>
</dbReference>
<dbReference type="PANTHER" id="PTHR45348:SF2">
    <property type="entry name" value="ZINC-TYPE ALCOHOL DEHYDROGENASE-LIKE PROTEIN C2E1P3.01"/>
    <property type="match status" value="1"/>
</dbReference>
<dbReference type="Pfam" id="PF00107">
    <property type="entry name" value="ADH_zinc_N"/>
    <property type="match status" value="1"/>
</dbReference>
<evidence type="ECO:0000259" key="1">
    <source>
        <dbReference type="SMART" id="SM00829"/>
    </source>
</evidence>
<proteinExistence type="predicted"/>
<protein>
    <recommendedName>
        <fullName evidence="1">Enoyl reductase (ER) domain-containing protein</fullName>
    </recommendedName>
</protein>
<sequence>MLASPATQKAVVIESEGTAVLVSDRSIPNLRDDFVLVRNIAVALNPTDWKHIDWSASPGALVGCDCAGIVEAVGNNLTRPYKKGDRISGGVHGSNALEHQDGAFAEYVLVRSGVSMRIPESISFEQAATFGIGINTVGLALHKALKIPFPGQGGPTGTVLVYGGSTATGSLAIQFAKAVGWTVVTTCSFKNFAMVKERGADEVFDYNDFGCAKKVRVVTGDKLAHILDCVSTDSSADFCNSVMGASGGTYSCLDSVPALARADIRTEISFSYGVLGDPYQMGTETITPSADTYAYGTAFYTLAARLIGEGKIVPHPLTVGEDGLAGVLKGLDELRDEQVRGHKLVYLVADTPE</sequence>
<gene>
    <name evidence="2" type="ORF">HDU87_000912</name>
</gene>